<evidence type="ECO:0000313" key="2">
    <source>
        <dbReference type="EMBL" id="MCI3245762.1"/>
    </source>
</evidence>
<name>A0ABS9XUK9_9ACTN</name>
<dbReference type="RefSeq" id="WP_242713255.1">
    <property type="nucleotide sequence ID" value="NZ_JALDAX010000024.1"/>
</dbReference>
<accession>A0ABS9XUK9</accession>
<dbReference type="EMBL" id="JALDAX010000024">
    <property type="protein sequence ID" value="MCI3245762.1"/>
    <property type="molecule type" value="Genomic_DNA"/>
</dbReference>
<evidence type="ECO:0000313" key="3">
    <source>
        <dbReference type="Proteomes" id="UP001165270"/>
    </source>
</evidence>
<feature type="compositionally biased region" description="Basic and acidic residues" evidence="1">
    <location>
        <begin position="1"/>
        <end position="11"/>
    </location>
</feature>
<organism evidence="2 3">
    <name type="scientific">Streptomyces spinosisporus</name>
    <dbReference type="NCBI Taxonomy" id="2927582"/>
    <lineage>
        <taxon>Bacteria</taxon>
        <taxon>Bacillati</taxon>
        <taxon>Actinomycetota</taxon>
        <taxon>Actinomycetes</taxon>
        <taxon>Kitasatosporales</taxon>
        <taxon>Streptomycetaceae</taxon>
        <taxon>Streptomyces</taxon>
    </lineage>
</organism>
<comment type="caution">
    <text evidence="2">The sequence shown here is derived from an EMBL/GenBank/DDBJ whole genome shotgun (WGS) entry which is preliminary data.</text>
</comment>
<reference evidence="2" key="1">
    <citation type="submission" date="2022-03" db="EMBL/GenBank/DDBJ databases">
        <title>Streptomyces 7R015 and 7R016 isolated from Barleria lupulina in Thailand.</title>
        <authorList>
            <person name="Kanchanasin P."/>
            <person name="Phongsopitanun W."/>
            <person name="Tanasupawat S."/>
        </authorList>
    </citation>
    <scope>NUCLEOTIDE SEQUENCE</scope>
    <source>
        <strain evidence="2">7R016</strain>
    </source>
</reference>
<protein>
    <submittedName>
        <fullName evidence="2">Uncharacterized protein</fullName>
    </submittedName>
</protein>
<feature type="region of interest" description="Disordered" evidence="1">
    <location>
        <begin position="1"/>
        <end position="53"/>
    </location>
</feature>
<dbReference type="Proteomes" id="UP001165270">
    <property type="component" value="Unassembled WGS sequence"/>
</dbReference>
<evidence type="ECO:0000256" key="1">
    <source>
        <dbReference type="SAM" id="MobiDB-lite"/>
    </source>
</evidence>
<gene>
    <name evidence="2" type="ORF">MQN93_39295</name>
</gene>
<proteinExistence type="predicted"/>
<sequence length="133" mass="13888">MPDAGDRRPVDDAGLLGGEVTSASPTPGSLRNPRSIAPAQQAQRMSVTAGADTAGARLREQAIGAFTDGMHASFLGLGWLPADASCATEYGSHSLFGGPQTNHITRCTGRDILFSPPQRGAVPVPHRTVRRGR</sequence>
<keyword evidence="3" id="KW-1185">Reference proteome</keyword>